<dbReference type="Pfam" id="PF09694">
    <property type="entry name" value="Gcw_chp"/>
    <property type="match status" value="1"/>
</dbReference>
<name>A0A840BJE2_9RHOO</name>
<dbReference type="InterPro" id="IPR032710">
    <property type="entry name" value="NTF2-like_dom_sf"/>
</dbReference>
<evidence type="ECO:0000313" key="3">
    <source>
        <dbReference type="Proteomes" id="UP000561045"/>
    </source>
</evidence>
<dbReference type="EMBL" id="JACIET010000002">
    <property type="protein sequence ID" value="MBB4013100.1"/>
    <property type="molecule type" value="Genomic_DNA"/>
</dbReference>
<sequence length="436" mass="47911">MSPKMKVLAVLLPTTMLSSQAFAQAASDPLSVVKAYMKSWSALAEKRGVSDMDITAVANETAQFLDADVEYLDSTVGTPQFGIVVARDNVIKPFLSSFPNARWEMVGAPKVSGDTVEFDWRFTGNNYGPYIVDPTCPGKGDPLDLPGHSKIVVKGGVITYQNDAYNDKTIPEQLRRTVAACTAQKAEETKKADAAKSLAITGNFMLASDYMFRGISVTQRKPAVQGGIDMVHPAGFYASLWASNVSEAMYNHGSGLETDLYAGWKWDIGGGFTLDTGFAAYFYPGAYTIANDGQKVKYDTQELKLGLVYDTMTLNLWYGLNKYWAGIWYDKAFNQVENTKGSTYIEFNYNPQLSETVTLNLHAGYQKVNHSPDYDFADFKAGVTADMGFVKMPGWMLAGAVVHNTGDKEAWYSYNRDGETKKAVGTTLLVTVGKYF</sequence>
<dbReference type="NCBIfam" id="TIGR02001">
    <property type="entry name" value="gcw_chp"/>
    <property type="match status" value="1"/>
</dbReference>
<feature type="signal peptide" evidence="1">
    <location>
        <begin position="1"/>
        <end position="23"/>
    </location>
</feature>
<reference evidence="2 3" key="1">
    <citation type="submission" date="2020-08" db="EMBL/GenBank/DDBJ databases">
        <title>Genomic Encyclopedia of Type Strains, Phase IV (KMG-IV): sequencing the most valuable type-strain genomes for metagenomic binning, comparative biology and taxonomic classification.</title>
        <authorList>
            <person name="Goeker M."/>
        </authorList>
    </citation>
    <scope>NUCLEOTIDE SEQUENCE [LARGE SCALE GENOMIC DNA]</scope>
    <source>
        <strain evidence="2 3">DSM 106739</strain>
    </source>
</reference>
<comment type="caution">
    <text evidence="2">The sequence shown here is derived from an EMBL/GenBank/DDBJ whole genome shotgun (WGS) entry which is preliminary data.</text>
</comment>
<keyword evidence="3" id="KW-1185">Reference proteome</keyword>
<dbReference type="RefSeq" id="WP_183635014.1">
    <property type="nucleotide sequence ID" value="NZ_BAABLE010000005.1"/>
</dbReference>
<dbReference type="SUPFAM" id="SSF54427">
    <property type="entry name" value="NTF2-like"/>
    <property type="match status" value="1"/>
</dbReference>
<proteinExistence type="predicted"/>
<accession>A0A840BJE2</accession>
<gene>
    <name evidence="2" type="ORF">GGR36_002446</name>
</gene>
<dbReference type="Gene3D" id="3.10.450.50">
    <property type="match status" value="1"/>
</dbReference>
<organism evidence="2 3">
    <name type="scientific">Niveibacterium umoris</name>
    <dbReference type="NCBI Taxonomy" id="1193620"/>
    <lineage>
        <taxon>Bacteria</taxon>
        <taxon>Pseudomonadati</taxon>
        <taxon>Pseudomonadota</taxon>
        <taxon>Betaproteobacteria</taxon>
        <taxon>Rhodocyclales</taxon>
        <taxon>Rhodocyclaceae</taxon>
        <taxon>Niveibacterium</taxon>
    </lineage>
</organism>
<dbReference type="Proteomes" id="UP000561045">
    <property type="component" value="Unassembled WGS sequence"/>
</dbReference>
<evidence type="ECO:0000313" key="2">
    <source>
        <dbReference type="EMBL" id="MBB4013100.1"/>
    </source>
</evidence>
<dbReference type="AlphaFoldDB" id="A0A840BJE2"/>
<evidence type="ECO:0000256" key="1">
    <source>
        <dbReference type="SAM" id="SignalP"/>
    </source>
</evidence>
<protein>
    <submittedName>
        <fullName evidence="2">Uncharacterized protein (TIGR02001 family)</fullName>
    </submittedName>
</protein>
<feature type="chain" id="PRO_5032557767" evidence="1">
    <location>
        <begin position="24"/>
        <end position="436"/>
    </location>
</feature>
<dbReference type="InterPro" id="IPR010239">
    <property type="entry name" value="CHP02001"/>
</dbReference>
<keyword evidence="1" id="KW-0732">Signal</keyword>